<dbReference type="PANTHER" id="PTHR34651">
    <property type="entry name" value="SIMILAR TO ENSANGP00000021391"/>
    <property type="match status" value="1"/>
</dbReference>
<organism evidence="1 2">
    <name type="scientific">Lottia gigantea</name>
    <name type="common">Giant owl limpet</name>
    <dbReference type="NCBI Taxonomy" id="225164"/>
    <lineage>
        <taxon>Eukaryota</taxon>
        <taxon>Metazoa</taxon>
        <taxon>Spiralia</taxon>
        <taxon>Lophotrochozoa</taxon>
        <taxon>Mollusca</taxon>
        <taxon>Gastropoda</taxon>
        <taxon>Patellogastropoda</taxon>
        <taxon>Lottioidea</taxon>
        <taxon>Lottiidae</taxon>
        <taxon>Lottia</taxon>
    </lineage>
</organism>
<protein>
    <submittedName>
        <fullName evidence="1">Uncharacterized protein</fullName>
    </submittedName>
</protein>
<keyword evidence="2" id="KW-1185">Reference proteome</keyword>
<dbReference type="OrthoDB" id="9970237at2759"/>
<gene>
    <name evidence="1" type="ORF">LOTGIDRAFT_194248</name>
</gene>
<sequence>MICTISRVIRKIIPRFGRRKPLASEVLSCHLRQRQLPHWTSFCIYRQTVVNDHFGLSHFNWTVDGVNYHILRTGCFPFVKYHCTKRPHQDLVFDDTFFTWLKFMNLGLPTLAYGVASWMLIRISEDIITSKGVVRIYFLLKEDKGAVN</sequence>
<dbReference type="InterPro" id="IPR029245">
    <property type="entry name" value="DUF4528"/>
</dbReference>
<name>V3ZT19_LOTGI</name>
<dbReference type="EMBL" id="KB202883">
    <property type="protein sequence ID" value="ESO87497.1"/>
    <property type="molecule type" value="Genomic_DNA"/>
</dbReference>
<dbReference type="PANTHER" id="PTHR34651:SF1">
    <property type="entry name" value="SIMILAR TO ENSANGP00000021391"/>
    <property type="match status" value="1"/>
</dbReference>
<evidence type="ECO:0000313" key="1">
    <source>
        <dbReference type="EMBL" id="ESO87497.1"/>
    </source>
</evidence>
<dbReference type="RefSeq" id="XP_009061694.1">
    <property type="nucleotide sequence ID" value="XM_009063446.1"/>
</dbReference>
<dbReference type="AlphaFoldDB" id="V3ZT19"/>
<dbReference type="KEGG" id="lgi:LOTGIDRAFT_194248"/>
<dbReference type="OMA" id="KYHCTRR"/>
<reference evidence="1 2" key="1">
    <citation type="journal article" date="2013" name="Nature">
        <title>Insights into bilaterian evolution from three spiralian genomes.</title>
        <authorList>
            <person name="Simakov O."/>
            <person name="Marletaz F."/>
            <person name="Cho S.J."/>
            <person name="Edsinger-Gonzales E."/>
            <person name="Havlak P."/>
            <person name="Hellsten U."/>
            <person name="Kuo D.H."/>
            <person name="Larsson T."/>
            <person name="Lv J."/>
            <person name="Arendt D."/>
            <person name="Savage R."/>
            <person name="Osoegawa K."/>
            <person name="de Jong P."/>
            <person name="Grimwood J."/>
            <person name="Chapman J.A."/>
            <person name="Shapiro H."/>
            <person name="Aerts A."/>
            <person name="Otillar R.P."/>
            <person name="Terry A.Y."/>
            <person name="Boore J.L."/>
            <person name="Grigoriev I.V."/>
            <person name="Lindberg D.R."/>
            <person name="Seaver E.C."/>
            <person name="Weisblat D.A."/>
            <person name="Putnam N.H."/>
            <person name="Rokhsar D.S."/>
        </authorList>
    </citation>
    <scope>NUCLEOTIDE SEQUENCE [LARGE SCALE GENOMIC DNA]</scope>
</reference>
<proteinExistence type="predicted"/>
<dbReference type="Pfam" id="PF15031">
    <property type="entry name" value="DUF4528"/>
    <property type="match status" value="1"/>
</dbReference>
<evidence type="ECO:0000313" key="2">
    <source>
        <dbReference type="Proteomes" id="UP000030746"/>
    </source>
</evidence>
<dbReference type="CTD" id="20245071"/>
<dbReference type="Proteomes" id="UP000030746">
    <property type="component" value="Unassembled WGS sequence"/>
</dbReference>
<dbReference type="GeneID" id="20245071"/>
<dbReference type="HOGENOM" id="CLU_129379_0_0_1"/>
<accession>V3ZT19</accession>